<dbReference type="Gene3D" id="2.170.15.10">
    <property type="entry name" value="Proaerolysin, chain A, domain 3"/>
    <property type="match status" value="1"/>
</dbReference>
<name>A0AAV2S0G4_MEGNR</name>
<dbReference type="AlphaFoldDB" id="A0AAV2S0G4"/>
<gene>
    <name evidence="1" type="ORF">MNOR_LOCUS30781</name>
</gene>
<feature type="non-terminal residue" evidence="1">
    <location>
        <position position="1"/>
    </location>
</feature>
<evidence type="ECO:0000313" key="2">
    <source>
        <dbReference type="Proteomes" id="UP001497623"/>
    </source>
</evidence>
<sequence length="180" mass="19931">QIMAISFGLAYGVKTLYDHIVEEKPQATTAVNDIQTLQPISLPQGKPTVEEDWICLFALENSRAEFQREIRFKIGKTKTQSNMQSISGELGVKASAGVDIYGIGKSEIEAALKVSGQLEWTSSDIWNEETERKDTITVKQGESIAVWQKIYKISYGDQQGAIHVEIFAHTTSPKIKPTAA</sequence>
<proteinExistence type="predicted"/>
<reference evidence="1 2" key="1">
    <citation type="submission" date="2024-05" db="EMBL/GenBank/DDBJ databases">
        <authorList>
            <person name="Wallberg A."/>
        </authorList>
    </citation>
    <scope>NUCLEOTIDE SEQUENCE [LARGE SCALE GENOMIC DNA]</scope>
</reference>
<evidence type="ECO:0000313" key="1">
    <source>
        <dbReference type="EMBL" id="CAL4151391.1"/>
    </source>
</evidence>
<dbReference type="EMBL" id="CAXKWB010038316">
    <property type="protein sequence ID" value="CAL4151391.1"/>
    <property type="molecule type" value="Genomic_DNA"/>
</dbReference>
<keyword evidence="2" id="KW-1185">Reference proteome</keyword>
<organism evidence="1 2">
    <name type="scientific">Meganyctiphanes norvegica</name>
    <name type="common">Northern krill</name>
    <name type="synonym">Thysanopoda norvegica</name>
    <dbReference type="NCBI Taxonomy" id="48144"/>
    <lineage>
        <taxon>Eukaryota</taxon>
        <taxon>Metazoa</taxon>
        <taxon>Ecdysozoa</taxon>
        <taxon>Arthropoda</taxon>
        <taxon>Crustacea</taxon>
        <taxon>Multicrustacea</taxon>
        <taxon>Malacostraca</taxon>
        <taxon>Eumalacostraca</taxon>
        <taxon>Eucarida</taxon>
        <taxon>Euphausiacea</taxon>
        <taxon>Euphausiidae</taxon>
        <taxon>Meganyctiphanes</taxon>
    </lineage>
</organism>
<accession>A0AAV2S0G4</accession>
<comment type="caution">
    <text evidence="1">The sequence shown here is derived from an EMBL/GenBank/DDBJ whole genome shotgun (WGS) entry which is preliminary data.</text>
</comment>
<protein>
    <submittedName>
        <fullName evidence="1">Uncharacterized protein</fullName>
    </submittedName>
</protein>
<dbReference type="Proteomes" id="UP001497623">
    <property type="component" value="Unassembled WGS sequence"/>
</dbReference>